<gene>
    <name evidence="3" type="ORF">C1280_00325</name>
</gene>
<dbReference type="Proteomes" id="UP000245802">
    <property type="component" value="Chromosome"/>
</dbReference>
<accession>A0A2Z3H3S4</accession>
<feature type="region of interest" description="Disordered" evidence="1">
    <location>
        <begin position="25"/>
        <end position="47"/>
    </location>
</feature>
<feature type="signal peptide" evidence="2">
    <location>
        <begin position="1"/>
        <end position="25"/>
    </location>
</feature>
<dbReference type="AlphaFoldDB" id="A0A2Z3H3S4"/>
<evidence type="ECO:0000313" key="3">
    <source>
        <dbReference type="EMBL" id="AWM35620.1"/>
    </source>
</evidence>
<organism evidence="3 4">
    <name type="scientific">Gemmata obscuriglobus</name>
    <dbReference type="NCBI Taxonomy" id="114"/>
    <lineage>
        <taxon>Bacteria</taxon>
        <taxon>Pseudomonadati</taxon>
        <taxon>Planctomycetota</taxon>
        <taxon>Planctomycetia</taxon>
        <taxon>Gemmatales</taxon>
        <taxon>Gemmataceae</taxon>
        <taxon>Gemmata</taxon>
    </lineage>
</organism>
<feature type="compositionally biased region" description="Basic and acidic residues" evidence="1">
    <location>
        <begin position="29"/>
        <end position="47"/>
    </location>
</feature>
<evidence type="ECO:0000313" key="4">
    <source>
        <dbReference type="Proteomes" id="UP000245802"/>
    </source>
</evidence>
<keyword evidence="4" id="KW-1185">Reference proteome</keyword>
<reference evidence="3 4" key="1">
    <citation type="submission" date="2018-01" db="EMBL/GenBank/DDBJ databases">
        <title>G. obscuriglobus.</title>
        <authorList>
            <person name="Franke J."/>
            <person name="Blomberg W."/>
            <person name="Selmecki A."/>
        </authorList>
    </citation>
    <scope>NUCLEOTIDE SEQUENCE [LARGE SCALE GENOMIC DNA]</scope>
    <source>
        <strain evidence="3 4">DSM 5831</strain>
    </source>
</reference>
<proteinExistence type="predicted"/>
<dbReference type="KEGG" id="gog:C1280_00325"/>
<protein>
    <recommendedName>
        <fullName evidence="5">DUF1508 domain-containing protein</fullName>
    </recommendedName>
</protein>
<name>A0A2Z3H3S4_9BACT</name>
<dbReference type="OrthoDB" id="9802792at2"/>
<keyword evidence="2" id="KW-0732">Signal</keyword>
<evidence type="ECO:0000256" key="2">
    <source>
        <dbReference type="SAM" id="SignalP"/>
    </source>
</evidence>
<evidence type="ECO:0000256" key="1">
    <source>
        <dbReference type="SAM" id="MobiDB-lite"/>
    </source>
</evidence>
<dbReference type="EMBL" id="CP025958">
    <property type="protein sequence ID" value="AWM35620.1"/>
    <property type="molecule type" value="Genomic_DNA"/>
</dbReference>
<feature type="chain" id="PRO_5016430045" description="DUF1508 domain-containing protein" evidence="2">
    <location>
        <begin position="26"/>
        <end position="112"/>
    </location>
</feature>
<evidence type="ECO:0008006" key="5">
    <source>
        <dbReference type="Google" id="ProtNLM"/>
    </source>
</evidence>
<dbReference type="RefSeq" id="WP_010036271.1">
    <property type="nucleotide sequence ID" value="NZ_CP025958.1"/>
</dbReference>
<sequence>MYTAFRALALSAAIAALVASGGGLAPALQKDKDKKPEDKKAVDKKSDDVGTVEVWKAKDGWRFKVLNASGKAIAGNYVPHEKKEDALKEVELLKATLAKGKVEVKDEKGKDK</sequence>